<proteinExistence type="predicted"/>
<dbReference type="EMBL" id="CM026425">
    <property type="protein sequence ID" value="KAG0577872.1"/>
    <property type="molecule type" value="Genomic_DNA"/>
</dbReference>
<evidence type="ECO:0000313" key="4">
    <source>
        <dbReference type="Proteomes" id="UP000822688"/>
    </source>
</evidence>
<sequence>MAAFVKFFIVSIIVASMIAASVNCEKASSRRLLQSSMADPPQAEPPQQLIPTRPRPGCSLGPVCPPGNTIICENDAETGETGGCICTLVHLCHPERKNCTFYSDSNATGMPCGF</sequence>
<accession>A0A8T0I340</accession>
<organism evidence="3 4">
    <name type="scientific">Ceratodon purpureus</name>
    <name type="common">Fire moss</name>
    <name type="synonym">Dicranum purpureum</name>
    <dbReference type="NCBI Taxonomy" id="3225"/>
    <lineage>
        <taxon>Eukaryota</taxon>
        <taxon>Viridiplantae</taxon>
        <taxon>Streptophyta</taxon>
        <taxon>Embryophyta</taxon>
        <taxon>Bryophyta</taxon>
        <taxon>Bryophytina</taxon>
        <taxon>Bryopsida</taxon>
        <taxon>Dicranidae</taxon>
        <taxon>Pseudoditrichales</taxon>
        <taxon>Ditrichaceae</taxon>
        <taxon>Ceratodon</taxon>
    </lineage>
</organism>
<keyword evidence="4" id="KW-1185">Reference proteome</keyword>
<feature type="signal peptide" evidence="2">
    <location>
        <begin position="1"/>
        <end position="24"/>
    </location>
</feature>
<feature type="region of interest" description="Disordered" evidence="1">
    <location>
        <begin position="33"/>
        <end position="52"/>
    </location>
</feature>
<evidence type="ECO:0000256" key="2">
    <source>
        <dbReference type="SAM" id="SignalP"/>
    </source>
</evidence>
<reference evidence="3" key="1">
    <citation type="submission" date="2020-06" db="EMBL/GenBank/DDBJ databases">
        <title>WGS assembly of Ceratodon purpureus strain R40.</title>
        <authorList>
            <person name="Carey S.B."/>
            <person name="Jenkins J."/>
            <person name="Shu S."/>
            <person name="Lovell J.T."/>
            <person name="Sreedasyam A."/>
            <person name="Maumus F."/>
            <person name="Tiley G.P."/>
            <person name="Fernandez-Pozo N."/>
            <person name="Barry K."/>
            <person name="Chen C."/>
            <person name="Wang M."/>
            <person name="Lipzen A."/>
            <person name="Daum C."/>
            <person name="Saski C.A."/>
            <person name="Payton A.C."/>
            <person name="Mcbreen J.C."/>
            <person name="Conrad R.E."/>
            <person name="Kollar L.M."/>
            <person name="Olsson S."/>
            <person name="Huttunen S."/>
            <person name="Landis J.B."/>
            <person name="Wickett N.J."/>
            <person name="Johnson M.G."/>
            <person name="Rensing S.A."/>
            <person name="Grimwood J."/>
            <person name="Schmutz J."/>
            <person name="Mcdaniel S.F."/>
        </authorList>
    </citation>
    <scope>NUCLEOTIDE SEQUENCE</scope>
    <source>
        <strain evidence="3">R40</strain>
    </source>
</reference>
<protein>
    <submittedName>
        <fullName evidence="3">Uncharacterized protein</fullName>
    </submittedName>
</protein>
<name>A0A8T0I340_CERPU</name>
<keyword evidence="2" id="KW-0732">Signal</keyword>
<comment type="caution">
    <text evidence="3">The sequence shown here is derived from an EMBL/GenBank/DDBJ whole genome shotgun (WGS) entry which is preliminary data.</text>
</comment>
<feature type="chain" id="PRO_5035739311" evidence="2">
    <location>
        <begin position="25"/>
        <end position="114"/>
    </location>
</feature>
<gene>
    <name evidence="3" type="ORF">KC19_5G187700</name>
</gene>
<evidence type="ECO:0000313" key="3">
    <source>
        <dbReference type="EMBL" id="KAG0577872.1"/>
    </source>
</evidence>
<evidence type="ECO:0000256" key="1">
    <source>
        <dbReference type="SAM" id="MobiDB-lite"/>
    </source>
</evidence>
<dbReference type="AlphaFoldDB" id="A0A8T0I340"/>
<dbReference type="Proteomes" id="UP000822688">
    <property type="component" value="Chromosome 5"/>
</dbReference>